<evidence type="ECO:0000313" key="4">
    <source>
        <dbReference type="Proteomes" id="UP001453229"/>
    </source>
</evidence>
<dbReference type="PANTHER" id="PTHR35342">
    <property type="entry name" value="TRICARBOXYLIC TRANSPORT PROTEIN"/>
    <property type="match status" value="1"/>
</dbReference>
<dbReference type="RefSeq" id="WP_342595368.1">
    <property type="nucleotide sequence ID" value="NZ_CP151919.1"/>
</dbReference>
<feature type="transmembrane region" description="Helical" evidence="1">
    <location>
        <begin position="434"/>
        <end position="454"/>
    </location>
</feature>
<evidence type="ECO:0000313" key="3">
    <source>
        <dbReference type="EMBL" id="XAD54795.1"/>
    </source>
</evidence>
<dbReference type="PANTHER" id="PTHR35342:SF5">
    <property type="entry name" value="TRICARBOXYLIC TRANSPORT PROTEIN"/>
    <property type="match status" value="1"/>
</dbReference>
<feature type="transmembrane region" description="Helical" evidence="1">
    <location>
        <begin position="104"/>
        <end position="126"/>
    </location>
</feature>
<organism evidence="3 4">
    <name type="scientific">Salinicola lusitanus</name>
    <dbReference type="NCBI Taxonomy" id="1949085"/>
    <lineage>
        <taxon>Bacteria</taxon>
        <taxon>Pseudomonadati</taxon>
        <taxon>Pseudomonadota</taxon>
        <taxon>Gammaproteobacteria</taxon>
        <taxon>Oceanospirillales</taxon>
        <taxon>Halomonadaceae</taxon>
        <taxon>Salinicola</taxon>
    </lineage>
</organism>
<evidence type="ECO:0000259" key="2">
    <source>
        <dbReference type="Pfam" id="PF01970"/>
    </source>
</evidence>
<reference evidence="3 4" key="1">
    <citation type="submission" date="2024-04" db="EMBL/GenBank/DDBJ databases">
        <title>Salinicola lusitanus LLJ914,a marine bacterium isolated from the Okinawa Trough.</title>
        <authorList>
            <person name="Li J."/>
        </authorList>
    </citation>
    <scope>NUCLEOTIDE SEQUENCE [LARGE SCALE GENOMIC DNA]</scope>
    <source>
        <strain evidence="3 4">LLJ914</strain>
    </source>
</reference>
<proteinExistence type="predicted"/>
<keyword evidence="1" id="KW-0812">Transmembrane</keyword>
<dbReference type="Proteomes" id="UP001453229">
    <property type="component" value="Chromosome"/>
</dbReference>
<name>A0ABZ3CUN9_9GAMM</name>
<feature type="transmembrane region" description="Helical" evidence="1">
    <location>
        <begin position="56"/>
        <end position="83"/>
    </location>
</feature>
<feature type="transmembrane region" description="Helical" evidence="1">
    <location>
        <begin position="312"/>
        <end position="334"/>
    </location>
</feature>
<feature type="transmembrane region" description="Helical" evidence="1">
    <location>
        <begin position="354"/>
        <end position="375"/>
    </location>
</feature>
<feature type="domain" description="DUF112" evidence="2">
    <location>
        <begin position="18"/>
        <end position="436"/>
    </location>
</feature>
<evidence type="ECO:0000256" key="1">
    <source>
        <dbReference type="SAM" id="Phobius"/>
    </source>
</evidence>
<feature type="transmembrane region" description="Helical" evidence="1">
    <location>
        <begin position="257"/>
        <end position="278"/>
    </location>
</feature>
<accession>A0ABZ3CUN9</accession>
<dbReference type="InterPro" id="IPR002823">
    <property type="entry name" value="DUF112_TM"/>
</dbReference>
<protein>
    <submittedName>
        <fullName evidence="3">Tripartite tricarboxylate transporter permease</fullName>
    </submittedName>
</protein>
<feature type="transmembrane region" description="Helical" evidence="1">
    <location>
        <begin position="411"/>
        <end position="427"/>
    </location>
</feature>
<feature type="transmembrane region" description="Helical" evidence="1">
    <location>
        <begin position="146"/>
        <end position="179"/>
    </location>
</feature>
<keyword evidence="1" id="KW-0472">Membrane</keyword>
<keyword evidence="1" id="KW-1133">Transmembrane helix</keyword>
<sequence>MTAELLSSFGTMLSPGVLALLVLGTVLGVVFGAIPGLNGGMLVALSLPLTFGWHPLTAIALLIGQYVGSIAGGLISATLLNIPGSPSNMMTTLDAMPMARRGQAVRALQLGIVASFFGGLVSWLALVFLSPPLATFALRFGPPEYFALVLSAMALIATLSAGSLTRGLLAGALGMIAALPGLDQVTAQTRLTFGFGQMAGGFELLAVLIGIFAVSQLISDARPQRTAEIITLAKGSRSIRISDFVRQKWNLLRSSLIGTWVGILPGVGGSVGSIMAYASARSMSRTPEQFGKGSEEGVLASESANNATIGGAIIPMITMGIPGSIIDVILIAALTVHDIRPGPLLFQSNPEVVYGFMSSLLLANIVMVVFMLVALRWLARLMTVPKSVLVPTLLVCCILGTYAVNNRLFDVWVMLAFGLVGLAFRGLKLPIAPFVIGFILTPIAEVNLRSALIANEGDWTIFFTRPIAGVFMVLAILFLLAPLAGYLRKRLGSRSAAPT</sequence>
<dbReference type="EMBL" id="CP151919">
    <property type="protein sequence ID" value="XAD54795.1"/>
    <property type="molecule type" value="Genomic_DNA"/>
</dbReference>
<feature type="transmembrane region" description="Helical" evidence="1">
    <location>
        <begin position="191"/>
        <end position="214"/>
    </location>
</feature>
<dbReference type="Pfam" id="PF01970">
    <property type="entry name" value="TctA"/>
    <property type="match status" value="1"/>
</dbReference>
<feature type="transmembrane region" description="Helical" evidence="1">
    <location>
        <begin position="466"/>
        <end position="487"/>
    </location>
</feature>
<keyword evidence="4" id="KW-1185">Reference proteome</keyword>
<gene>
    <name evidence="3" type="ORF">AAGT95_02125</name>
</gene>
<feature type="transmembrane region" description="Helical" evidence="1">
    <location>
        <begin position="387"/>
        <end position="405"/>
    </location>
</feature>